<keyword evidence="2" id="KW-1133">Transmembrane helix</keyword>
<feature type="transmembrane region" description="Helical" evidence="2">
    <location>
        <begin position="132"/>
        <end position="155"/>
    </location>
</feature>
<reference evidence="3" key="1">
    <citation type="journal article" date="2018" name="Virus Evol.">
        <title>The virome of Drosophila suzukii, an invasive pest of soft fruit.</title>
        <authorList>
            <person name="Medd N.C."/>
            <person name="Fellous S."/>
            <person name="Waldron F.M."/>
            <person name="Xuereb A."/>
            <person name="Nakai M."/>
            <person name="Cross J.V."/>
            <person name="Obbard D.J."/>
        </authorList>
    </citation>
    <scope>NUCLEOTIDE SEQUENCE</scope>
    <source>
        <strain evidence="3">FR1</strain>
    </source>
</reference>
<feature type="transmembrane region" description="Helical" evidence="2">
    <location>
        <begin position="200"/>
        <end position="219"/>
    </location>
</feature>
<dbReference type="EMBL" id="MF953177">
    <property type="protein sequence ID" value="AVZ66285.1"/>
    <property type="molecule type" value="Genomic_RNA"/>
</dbReference>
<dbReference type="Pfam" id="PF16504">
    <property type="entry name" value="SP24"/>
    <property type="match status" value="1"/>
</dbReference>
<feature type="transmembrane region" description="Helical" evidence="2">
    <location>
        <begin position="79"/>
        <end position="98"/>
    </location>
</feature>
<organism evidence="3">
    <name type="scientific">Brandeis virus</name>
    <dbReference type="NCBI Taxonomy" id="2169477"/>
    <lineage>
        <taxon>Viruses</taxon>
        <taxon>Riboviria</taxon>
    </lineage>
</organism>
<evidence type="ECO:0000256" key="1">
    <source>
        <dbReference type="SAM" id="MobiDB-lite"/>
    </source>
</evidence>
<accession>A0A2R4SV56</accession>
<keyword evidence="2" id="KW-0812">Transmembrane</keyword>
<dbReference type="InterPro" id="IPR032441">
    <property type="entry name" value="SP24"/>
</dbReference>
<keyword evidence="2" id="KW-0472">Membrane</keyword>
<evidence type="ECO:0000256" key="2">
    <source>
        <dbReference type="SAM" id="Phobius"/>
    </source>
</evidence>
<evidence type="ECO:0000313" key="3">
    <source>
        <dbReference type="EMBL" id="AVZ66285.1"/>
    </source>
</evidence>
<sequence>MSNRSNANSTALSDDSAVPSATTNVVDNAKNSPYQRDGNPRPRTYNASGVQLIKGGSPNGAGFFDSCTTAYTNLVNSPIALVCFFVGCFGLIALHQGAMTPIDTLYNTMLLTANNGTQPYPIRTIASIFTWFFYWFATYDELLLPTMVFAGIYIAKPSTNNAYLCSLLTLVAWLSKMNFLEMLVLGQLALLYTQVRNTSYRLAIMLIGIFCVIIGFVYASDMVGLSGMTAMTAASTLGHPEPVNLGQPVSVIVEAPHSEL</sequence>
<feature type="transmembrane region" description="Helical" evidence="2">
    <location>
        <begin position="162"/>
        <end position="180"/>
    </location>
</feature>
<protein>
    <submittedName>
        <fullName evidence="3">Uncharacterized protein</fullName>
    </submittedName>
</protein>
<name>A0A2R4SV56_9VIRU</name>
<proteinExistence type="predicted"/>
<feature type="compositionally biased region" description="Polar residues" evidence="1">
    <location>
        <begin position="1"/>
        <end position="34"/>
    </location>
</feature>
<feature type="region of interest" description="Disordered" evidence="1">
    <location>
        <begin position="1"/>
        <end position="48"/>
    </location>
</feature>